<dbReference type="EMBL" id="LRGB01002793">
    <property type="protein sequence ID" value="KZS06306.1"/>
    <property type="molecule type" value="Genomic_DNA"/>
</dbReference>
<dbReference type="GO" id="GO:0009986">
    <property type="term" value="C:cell surface"/>
    <property type="evidence" value="ECO:0007669"/>
    <property type="project" value="TreeGrafter"/>
</dbReference>
<comment type="caution">
    <text evidence="14">The sequence shown here is derived from an EMBL/GenBank/DDBJ whole genome shotgun (WGS) entry which is preliminary data.</text>
</comment>
<keyword evidence="12" id="KW-0325">Glycoprotein</keyword>
<evidence type="ECO:0000256" key="6">
    <source>
        <dbReference type="ARBA" id="ARBA00022737"/>
    </source>
</evidence>
<dbReference type="InterPro" id="IPR057243">
    <property type="entry name" value="Integrin_I-EGF_CS"/>
</dbReference>
<dbReference type="InterPro" id="IPR015812">
    <property type="entry name" value="Integrin_bsu"/>
</dbReference>
<dbReference type="SMART" id="SM01241">
    <property type="entry name" value="Integrin_b_cyt"/>
    <property type="match status" value="1"/>
</dbReference>
<dbReference type="FunFam" id="2.60.40.1510:FF:000033">
    <property type="entry name" value="Integrin beta"/>
    <property type="match status" value="1"/>
</dbReference>
<dbReference type="Proteomes" id="UP000076858">
    <property type="component" value="Unassembled WGS sequence"/>
</dbReference>
<evidence type="ECO:0000256" key="5">
    <source>
        <dbReference type="ARBA" id="ARBA00022729"/>
    </source>
</evidence>
<dbReference type="InterPro" id="IPR032695">
    <property type="entry name" value="Integrin_dom_sf"/>
</dbReference>
<dbReference type="PROSITE" id="PS52047">
    <property type="entry name" value="I_EGF_2"/>
    <property type="match status" value="2"/>
</dbReference>
<keyword evidence="8" id="KW-1133">Transmembrane helix</keyword>
<dbReference type="InterPro" id="IPR012896">
    <property type="entry name" value="Integrin_bsu_tail"/>
</dbReference>
<dbReference type="GO" id="GO:0007157">
    <property type="term" value="P:heterophilic cell-cell adhesion via plasma membrane cell adhesion molecules"/>
    <property type="evidence" value="ECO:0007669"/>
    <property type="project" value="UniProtKB-ARBA"/>
</dbReference>
<keyword evidence="9 13" id="KW-0401">Integrin</keyword>
<dbReference type="Pfam" id="PF07965">
    <property type="entry name" value="Integrin_B_tail"/>
    <property type="match status" value="1"/>
</dbReference>
<dbReference type="SUPFAM" id="SSF69179">
    <property type="entry name" value="Integrin domains"/>
    <property type="match status" value="1"/>
</dbReference>
<comment type="subcellular location">
    <subcellularLocation>
        <location evidence="1 13">Cell membrane</location>
        <topology evidence="1 13">Single-pass type I membrane protein</topology>
    </subcellularLocation>
</comment>
<accession>A0A0P5XYV6</accession>
<keyword evidence="7 13" id="KW-0130">Cell adhesion</keyword>
<dbReference type="GO" id="GO:0033627">
    <property type="term" value="P:cell adhesion mediated by integrin"/>
    <property type="evidence" value="ECO:0007669"/>
    <property type="project" value="TreeGrafter"/>
</dbReference>
<dbReference type="InterPro" id="IPR057073">
    <property type="entry name" value="EGF_integrin_2"/>
</dbReference>
<dbReference type="FunFam" id="2.10.25.10:FF:000155">
    <property type="entry name" value="Integrin beta"/>
    <property type="match status" value="1"/>
</dbReference>
<dbReference type="Pfam" id="PF07974">
    <property type="entry name" value="EGF_2"/>
    <property type="match status" value="1"/>
</dbReference>
<evidence type="ECO:0000256" key="1">
    <source>
        <dbReference type="ARBA" id="ARBA00004251"/>
    </source>
</evidence>
<dbReference type="AlphaFoldDB" id="A0A0P5XYV6"/>
<dbReference type="STRING" id="35525.A0A0P5XYV6"/>
<keyword evidence="5" id="KW-0732">Signal</keyword>
<dbReference type="SMART" id="SM01242">
    <property type="entry name" value="Integrin_B_tail"/>
    <property type="match status" value="1"/>
</dbReference>
<dbReference type="PANTHER" id="PTHR10082">
    <property type="entry name" value="INTEGRIN BETA SUBUNIT"/>
    <property type="match status" value="1"/>
</dbReference>
<dbReference type="PRINTS" id="PR01186">
    <property type="entry name" value="INTEGRINB"/>
</dbReference>
<sequence>MYSPSWMLWAVCYVLIVCITSTQGNAHDPCLSPTTCGECIRVPNCVWCSHATMSVQSNDSRRCQLRDLMTYCPLESLIDPIPVEKILVDIPVTRSLRMDEPTQLHPQRVSVTNLRQGLVFNISMQFKVVKNYPADLYYLMDVSHSMLDDKKNLVRLAGSLVETMRNITTAFKMGFGSFVDKNVIPFVEKTTASCGPRSLPEIGCSVTYSFKHELSMSADVNEFTETVNSTSIVTTFDVPEGGFDALLQAMVCKDQIGWRERSRRLIVFATDAHSHLAGNGRLGGIIKPNDGLCHLDPVNDTYVEDLNQDYPSLGQISRFAKDNDMNIIFAVTNDVAFSYQEFSKFVSGSSVAILGPDSANIVDLVRETYEKISSSVEMTDTAGPEVKVRYYTACTGTLVQENNKCEGLKVGDIVNFTISIEAIECPANVSARKPIIQIKPVGVNEVLTLDLEIVCDCACEKPGEPGFGANATQCNSVGDLKCGVCDCDSLHSGSNCECSADVNIADLETNCKPDNSTNVLCSDRGDCFCGVCECQKRPNPIEVISGKYCECDNFSCDRLDGNLCSGHGDCNCGQCLCYAGWQGSDCNCRTTNETCIPIGGGDVCSGNGVCNCGSCQCSANSNGRYCEDCPTCPSRCDEFTPCVQCKVFETGPYSADNEAVCNSECTYSIITQETVQVEETSERECSYENEEKCSVKFVYGFDSNGARQVRVQQEPICPPPIPTLAIGLGLFGTLIALLLLALLGYRIFTYVYDKREYARFLNEKKNAKWNTDNNPLYVNPTGTFKNPTYKL</sequence>
<dbReference type="GO" id="GO:0005925">
    <property type="term" value="C:focal adhesion"/>
    <property type="evidence" value="ECO:0007669"/>
    <property type="project" value="TreeGrafter"/>
</dbReference>
<protein>
    <recommendedName>
        <fullName evidence="13">Integrin beta</fullName>
    </recommendedName>
</protein>
<dbReference type="Gene3D" id="3.40.50.410">
    <property type="entry name" value="von Willebrand factor, type A domain"/>
    <property type="match status" value="1"/>
</dbReference>
<dbReference type="OrthoDB" id="410592at2759"/>
<dbReference type="SMART" id="SM00187">
    <property type="entry name" value="INB"/>
    <property type="match status" value="1"/>
</dbReference>
<dbReference type="GO" id="GO:0016477">
    <property type="term" value="P:cell migration"/>
    <property type="evidence" value="ECO:0007669"/>
    <property type="project" value="TreeGrafter"/>
</dbReference>
<dbReference type="InterPro" id="IPR014836">
    <property type="entry name" value="Integrin_bsu_cyt_dom"/>
</dbReference>
<evidence type="ECO:0000256" key="2">
    <source>
        <dbReference type="ARBA" id="ARBA00007449"/>
    </source>
</evidence>
<dbReference type="Pfam" id="PF00362">
    <property type="entry name" value="Integrin_beta"/>
    <property type="match status" value="1"/>
</dbReference>
<dbReference type="GO" id="GO:0007229">
    <property type="term" value="P:integrin-mediated signaling pathway"/>
    <property type="evidence" value="ECO:0007669"/>
    <property type="project" value="UniProtKB-KW"/>
</dbReference>
<keyword evidence="6" id="KW-0677">Repeat</keyword>
<dbReference type="GO" id="GO:0008305">
    <property type="term" value="C:integrin complex"/>
    <property type="evidence" value="ECO:0007669"/>
    <property type="project" value="TreeGrafter"/>
</dbReference>
<evidence type="ECO:0000256" key="13">
    <source>
        <dbReference type="RuleBase" id="RU000633"/>
    </source>
</evidence>
<dbReference type="Gene3D" id="1.20.5.100">
    <property type="entry name" value="Cytochrome c1, transmembrane anchor, C-terminal"/>
    <property type="match status" value="1"/>
</dbReference>
<dbReference type="SUPFAM" id="SSF103575">
    <property type="entry name" value="Plexin repeat"/>
    <property type="match status" value="1"/>
</dbReference>
<dbReference type="Pfam" id="PF23105">
    <property type="entry name" value="EGF_integrin"/>
    <property type="match status" value="1"/>
</dbReference>
<keyword evidence="15" id="KW-1185">Reference proteome</keyword>
<dbReference type="Gene3D" id="4.10.1240.30">
    <property type="match status" value="1"/>
</dbReference>
<evidence type="ECO:0000256" key="7">
    <source>
        <dbReference type="ARBA" id="ARBA00022889"/>
    </source>
</evidence>
<dbReference type="FunFam" id="2.10.25.10:FF:000043">
    <property type="entry name" value="Integrin beta"/>
    <property type="match status" value="1"/>
</dbReference>
<dbReference type="PROSITE" id="PS00243">
    <property type="entry name" value="I_EGF_1"/>
    <property type="match status" value="1"/>
</dbReference>
<dbReference type="InterPro" id="IPR002369">
    <property type="entry name" value="Integrin_bsu_VWA"/>
</dbReference>
<organism evidence="14 15">
    <name type="scientific">Daphnia magna</name>
    <dbReference type="NCBI Taxonomy" id="35525"/>
    <lineage>
        <taxon>Eukaryota</taxon>
        <taxon>Metazoa</taxon>
        <taxon>Ecdysozoa</taxon>
        <taxon>Arthropoda</taxon>
        <taxon>Crustacea</taxon>
        <taxon>Branchiopoda</taxon>
        <taxon>Diplostraca</taxon>
        <taxon>Cladocera</taxon>
        <taxon>Anomopoda</taxon>
        <taxon>Daphniidae</taxon>
        <taxon>Daphnia</taxon>
    </lineage>
</organism>
<dbReference type="Gene3D" id="2.60.40.1510">
    <property type="entry name" value="ntegrin, alpha v. Chain A, domain 3"/>
    <property type="match status" value="1"/>
</dbReference>
<evidence type="ECO:0000256" key="3">
    <source>
        <dbReference type="ARBA" id="ARBA00022475"/>
    </source>
</evidence>
<comment type="similarity">
    <text evidence="2 13">Belongs to the integrin beta chain family.</text>
</comment>
<dbReference type="InterPro" id="IPR013111">
    <property type="entry name" value="EGF_extracell"/>
</dbReference>
<keyword evidence="10" id="KW-0472">Membrane</keyword>
<dbReference type="InterPro" id="IPR036465">
    <property type="entry name" value="vWFA_dom_sf"/>
</dbReference>
<keyword evidence="3" id="KW-1003">Cell membrane</keyword>
<evidence type="ECO:0000256" key="8">
    <source>
        <dbReference type="ARBA" id="ARBA00022989"/>
    </source>
</evidence>
<keyword evidence="4 13" id="KW-0812">Transmembrane</keyword>
<dbReference type="SUPFAM" id="SSF53300">
    <property type="entry name" value="vWA-like"/>
    <property type="match status" value="1"/>
</dbReference>
<reference evidence="14 15" key="1">
    <citation type="submission" date="2016-03" db="EMBL/GenBank/DDBJ databases">
        <title>EvidentialGene: Evidence-directed Construction of Genes on Genomes.</title>
        <authorList>
            <person name="Gilbert D.G."/>
            <person name="Choi J.-H."/>
            <person name="Mockaitis K."/>
            <person name="Colbourne J."/>
            <person name="Pfrender M."/>
        </authorList>
    </citation>
    <scope>NUCLEOTIDE SEQUENCE [LARGE SCALE GENOMIC DNA]</scope>
    <source>
        <strain evidence="14 15">Xinb3</strain>
        <tissue evidence="14">Complete organism</tissue>
    </source>
</reference>
<proteinExistence type="inferred from homology"/>
<dbReference type="PIRSF" id="PIRSF002512">
    <property type="entry name" value="Integrin_B"/>
    <property type="match status" value="1"/>
</dbReference>
<dbReference type="SUPFAM" id="SSF69687">
    <property type="entry name" value="Integrin beta tail domain"/>
    <property type="match status" value="1"/>
</dbReference>
<evidence type="ECO:0000313" key="14">
    <source>
        <dbReference type="EMBL" id="KZS06306.1"/>
    </source>
</evidence>
<evidence type="ECO:0000256" key="11">
    <source>
        <dbReference type="ARBA" id="ARBA00023157"/>
    </source>
</evidence>
<keyword evidence="11" id="KW-1015">Disulfide bond</keyword>
<evidence type="ECO:0000256" key="4">
    <source>
        <dbReference type="ARBA" id="ARBA00022692"/>
    </source>
</evidence>
<evidence type="ECO:0000256" key="12">
    <source>
        <dbReference type="ARBA" id="ARBA00023180"/>
    </source>
</evidence>
<dbReference type="SUPFAM" id="SSF57196">
    <property type="entry name" value="EGF/Laminin"/>
    <property type="match status" value="1"/>
</dbReference>
<evidence type="ECO:0000256" key="10">
    <source>
        <dbReference type="ARBA" id="ARBA00023136"/>
    </source>
</evidence>
<dbReference type="Gene3D" id="2.10.25.10">
    <property type="entry name" value="Laminin"/>
    <property type="match status" value="4"/>
</dbReference>
<dbReference type="GO" id="GO:0005178">
    <property type="term" value="F:integrin binding"/>
    <property type="evidence" value="ECO:0007669"/>
    <property type="project" value="TreeGrafter"/>
</dbReference>
<evidence type="ECO:0000313" key="15">
    <source>
        <dbReference type="Proteomes" id="UP000076858"/>
    </source>
</evidence>
<name>A0A0P5XYV6_9CRUS</name>
<dbReference type="InterPro" id="IPR036349">
    <property type="entry name" value="Integrin_bsu_tail_dom_sf"/>
</dbReference>
<evidence type="ECO:0000256" key="9">
    <source>
        <dbReference type="ARBA" id="ARBA00023037"/>
    </source>
</evidence>
<gene>
    <name evidence="14" type="ORF">APZ42_030255</name>
</gene>
<dbReference type="FunFam" id="3.40.50.410:FF:000002">
    <property type="entry name" value="Integrin beta"/>
    <property type="match status" value="1"/>
</dbReference>
<dbReference type="Pfam" id="PF08725">
    <property type="entry name" value="Integrin_b_cyt"/>
    <property type="match status" value="1"/>
</dbReference>
<dbReference type="GO" id="GO:0007160">
    <property type="term" value="P:cell-matrix adhesion"/>
    <property type="evidence" value="ECO:0007669"/>
    <property type="project" value="TreeGrafter"/>
</dbReference>
<dbReference type="PANTHER" id="PTHR10082:SF60">
    <property type="entry name" value="INTEGRIN BETA-PS"/>
    <property type="match status" value="1"/>
</dbReference>